<dbReference type="EMBL" id="PVTG01000026">
    <property type="protein sequence ID" value="PRY36067.1"/>
    <property type="molecule type" value="Genomic_DNA"/>
</dbReference>
<accession>A0A2T0SRN2</accession>
<comment type="caution">
    <text evidence="2">The sequence shown here is derived from an EMBL/GenBank/DDBJ whole genome shotgun (WGS) entry which is preliminary data.</text>
</comment>
<dbReference type="Proteomes" id="UP000239210">
    <property type="component" value="Unassembled WGS sequence"/>
</dbReference>
<evidence type="ECO:0000256" key="1">
    <source>
        <dbReference type="SAM" id="MobiDB-lite"/>
    </source>
</evidence>
<dbReference type="AlphaFoldDB" id="A0A2T0SRN2"/>
<keyword evidence="3" id="KW-1185">Reference proteome</keyword>
<organism evidence="2 3">
    <name type="scientific">Geodermatophilus tzadiensis</name>
    <dbReference type="NCBI Taxonomy" id="1137988"/>
    <lineage>
        <taxon>Bacteria</taxon>
        <taxon>Bacillati</taxon>
        <taxon>Actinomycetota</taxon>
        <taxon>Actinomycetes</taxon>
        <taxon>Geodermatophilales</taxon>
        <taxon>Geodermatophilaceae</taxon>
        <taxon>Geodermatophilus</taxon>
    </lineage>
</organism>
<protein>
    <submittedName>
        <fullName evidence="2">Uncharacterized protein</fullName>
    </submittedName>
</protein>
<reference evidence="2 3" key="1">
    <citation type="submission" date="2018-03" db="EMBL/GenBank/DDBJ databases">
        <title>Genomic Encyclopedia of Archaeal and Bacterial Type Strains, Phase II (KMG-II): from individual species to whole genera.</title>
        <authorList>
            <person name="Goeker M."/>
        </authorList>
    </citation>
    <scope>NUCLEOTIDE SEQUENCE [LARGE SCALE GENOMIC DNA]</scope>
    <source>
        <strain evidence="2 3">DSM 45416</strain>
    </source>
</reference>
<name>A0A2T0SRN2_9ACTN</name>
<evidence type="ECO:0000313" key="2">
    <source>
        <dbReference type="EMBL" id="PRY36067.1"/>
    </source>
</evidence>
<feature type="region of interest" description="Disordered" evidence="1">
    <location>
        <begin position="1"/>
        <end position="38"/>
    </location>
</feature>
<proteinExistence type="predicted"/>
<gene>
    <name evidence="2" type="ORF">LY71_12628</name>
</gene>
<evidence type="ECO:0000313" key="3">
    <source>
        <dbReference type="Proteomes" id="UP000239210"/>
    </source>
</evidence>
<sequence length="38" mass="4180">MTRHARIHPADEELGGQPARTPPTAVVAGEHRRHVATR</sequence>